<dbReference type="InterPro" id="IPR042094">
    <property type="entry name" value="T2SS_GspF_sf"/>
</dbReference>
<comment type="caution">
    <text evidence="10">The sequence shown here is derived from an EMBL/GenBank/DDBJ whole genome shotgun (WGS) entry which is preliminary data.</text>
</comment>
<dbReference type="Proteomes" id="UP000561045">
    <property type="component" value="Unassembled WGS sequence"/>
</dbReference>
<dbReference type="InterPro" id="IPR011850">
    <property type="entry name" value="T2SS_GspF"/>
</dbReference>
<evidence type="ECO:0000259" key="9">
    <source>
        <dbReference type="Pfam" id="PF00482"/>
    </source>
</evidence>
<evidence type="ECO:0000256" key="4">
    <source>
        <dbReference type="ARBA" id="ARBA00022519"/>
    </source>
</evidence>
<dbReference type="GO" id="GO:0015628">
    <property type="term" value="P:protein secretion by the type II secretion system"/>
    <property type="evidence" value="ECO:0007669"/>
    <property type="project" value="InterPro"/>
</dbReference>
<dbReference type="FunFam" id="1.20.81.30:FF:000001">
    <property type="entry name" value="Type II secretion system protein F"/>
    <property type="match status" value="2"/>
</dbReference>
<dbReference type="AlphaFoldDB" id="A0A840BGT4"/>
<evidence type="ECO:0000256" key="1">
    <source>
        <dbReference type="ARBA" id="ARBA00004429"/>
    </source>
</evidence>
<dbReference type="EMBL" id="JACIET010000001">
    <property type="protein sequence ID" value="MBB4012385.1"/>
    <property type="molecule type" value="Genomic_DNA"/>
</dbReference>
<keyword evidence="5 8" id="KW-0812">Transmembrane</keyword>
<evidence type="ECO:0000313" key="10">
    <source>
        <dbReference type="EMBL" id="MBB4012385.1"/>
    </source>
</evidence>
<dbReference type="InterPro" id="IPR018076">
    <property type="entry name" value="T2SS_GspF_dom"/>
</dbReference>
<comment type="similarity">
    <text evidence="2">Belongs to the GSP F family.</text>
</comment>
<organism evidence="10 11">
    <name type="scientific">Niveibacterium umoris</name>
    <dbReference type="NCBI Taxonomy" id="1193620"/>
    <lineage>
        <taxon>Bacteria</taxon>
        <taxon>Pseudomonadati</taxon>
        <taxon>Pseudomonadota</taxon>
        <taxon>Betaproteobacteria</taxon>
        <taxon>Rhodocyclales</taxon>
        <taxon>Rhodocyclaceae</taxon>
        <taxon>Niveibacterium</taxon>
    </lineage>
</organism>
<dbReference type="Gene3D" id="1.20.81.30">
    <property type="entry name" value="Type II secretion system (T2SS), domain F"/>
    <property type="match status" value="2"/>
</dbReference>
<evidence type="ECO:0000256" key="6">
    <source>
        <dbReference type="ARBA" id="ARBA00022989"/>
    </source>
</evidence>
<feature type="transmembrane region" description="Helical" evidence="8">
    <location>
        <begin position="219"/>
        <end position="238"/>
    </location>
</feature>
<dbReference type="PRINTS" id="PR00812">
    <property type="entry name" value="BCTERIALGSPF"/>
</dbReference>
<dbReference type="InterPro" id="IPR003004">
    <property type="entry name" value="GspF/PilC"/>
</dbReference>
<sequence>MAAFQYRAVDPDGRTLNGVIEADSARSARSQLRERGFFPLEVAASGSKKSGLGSTRKLRESELVLLTRQWAALLTSGLTVEQALSALGDQAEREAVRQVLAGVRSEILAGYSLRAALDRHALSFPTIYRASIAAGEKSGELAKVMNQLADYLERRDELRRKTLQALIYPAIVAAVALMVVIGLLTYVVPQVVGVFQSSKQTLPWLTRALIVVSDFLRGWGWLLALAIAGGIFGLRQALREDAVRRRWDVWLLGLPLIGRHLRALDTTRFASTLAILVGSGVPLLAALDAGRQVVVRLPLRDAIGQAADRVREGMSLSRALGATRRFPPLLTHMIASGEATGQLDAMLDRAARLQQGELETRTAVMTSLLEPLLLLLMGGMVLIIVLAVMQPIIEINTLLK</sequence>
<evidence type="ECO:0000256" key="3">
    <source>
        <dbReference type="ARBA" id="ARBA00022475"/>
    </source>
</evidence>
<evidence type="ECO:0000256" key="2">
    <source>
        <dbReference type="ARBA" id="ARBA00005745"/>
    </source>
</evidence>
<dbReference type="NCBIfam" id="TIGR02120">
    <property type="entry name" value="GspF"/>
    <property type="match status" value="1"/>
</dbReference>
<feature type="transmembrane region" description="Helical" evidence="8">
    <location>
        <begin position="372"/>
        <end position="393"/>
    </location>
</feature>
<keyword evidence="3" id="KW-1003">Cell membrane</keyword>
<evidence type="ECO:0000256" key="5">
    <source>
        <dbReference type="ARBA" id="ARBA00022692"/>
    </source>
</evidence>
<dbReference type="RefSeq" id="WP_183634194.1">
    <property type="nucleotide sequence ID" value="NZ_BAABLE010000011.1"/>
</dbReference>
<dbReference type="GO" id="GO:0015627">
    <property type="term" value="C:type II protein secretion system complex"/>
    <property type="evidence" value="ECO:0007669"/>
    <property type="project" value="InterPro"/>
</dbReference>
<feature type="transmembrane region" description="Helical" evidence="8">
    <location>
        <begin position="165"/>
        <end position="188"/>
    </location>
</feature>
<dbReference type="PANTHER" id="PTHR30012">
    <property type="entry name" value="GENERAL SECRETION PATHWAY PROTEIN"/>
    <property type="match status" value="1"/>
</dbReference>
<dbReference type="PANTHER" id="PTHR30012:SF0">
    <property type="entry name" value="TYPE II SECRETION SYSTEM PROTEIN F-RELATED"/>
    <property type="match status" value="1"/>
</dbReference>
<name>A0A840BGT4_9RHOO</name>
<accession>A0A840BGT4</accession>
<gene>
    <name evidence="10" type="ORF">GGR36_001693</name>
</gene>
<dbReference type="GO" id="GO:0005886">
    <property type="term" value="C:plasma membrane"/>
    <property type="evidence" value="ECO:0007669"/>
    <property type="project" value="UniProtKB-SubCell"/>
</dbReference>
<feature type="domain" description="Type II secretion system protein GspF" evidence="9">
    <location>
        <begin position="269"/>
        <end position="391"/>
    </location>
</feature>
<protein>
    <submittedName>
        <fullName evidence="10">General secretion pathway protein F</fullName>
    </submittedName>
</protein>
<keyword evidence="11" id="KW-1185">Reference proteome</keyword>
<keyword evidence="4" id="KW-0997">Cell inner membrane</keyword>
<proteinExistence type="inferred from homology"/>
<evidence type="ECO:0000256" key="8">
    <source>
        <dbReference type="SAM" id="Phobius"/>
    </source>
</evidence>
<keyword evidence="7 8" id="KW-0472">Membrane</keyword>
<reference evidence="10 11" key="1">
    <citation type="submission" date="2020-08" db="EMBL/GenBank/DDBJ databases">
        <title>Genomic Encyclopedia of Type Strains, Phase IV (KMG-IV): sequencing the most valuable type-strain genomes for metagenomic binning, comparative biology and taxonomic classification.</title>
        <authorList>
            <person name="Goeker M."/>
        </authorList>
    </citation>
    <scope>NUCLEOTIDE SEQUENCE [LARGE SCALE GENOMIC DNA]</scope>
    <source>
        <strain evidence="10 11">DSM 106739</strain>
    </source>
</reference>
<evidence type="ECO:0000256" key="7">
    <source>
        <dbReference type="ARBA" id="ARBA00023136"/>
    </source>
</evidence>
<dbReference type="Pfam" id="PF00482">
    <property type="entry name" value="T2SSF"/>
    <property type="match status" value="2"/>
</dbReference>
<feature type="domain" description="Type II secretion system protein GspF" evidence="9">
    <location>
        <begin position="67"/>
        <end position="189"/>
    </location>
</feature>
<evidence type="ECO:0000313" key="11">
    <source>
        <dbReference type="Proteomes" id="UP000561045"/>
    </source>
</evidence>
<keyword evidence="6 8" id="KW-1133">Transmembrane helix</keyword>
<comment type="subcellular location">
    <subcellularLocation>
        <location evidence="1">Cell inner membrane</location>
        <topology evidence="1">Multi-pass membrane protein</topology>
    </subcellularLocation>
</comment>